<dbReference type="InterPro" id="IPR018511">
    <property type="entry name" value="Hemolysin-typ_Ca-bd_CS"/>
</dbReference>
<dbReference type="Proteomes" id="UP000002222">
    <property type="component" value="Chromosome"/>
</dbReference>
<organism evidence="2 3">
    <name type="scientific">Sulfurospirillum deleyianum (strain ATCC 51133 / DSM 6946 / 5175)</name>
    <dbReference type="NCBI Taxonomy" id="525898"/>
    <lineage>
        <taxon>Bacteria</taxon>
        <taxon>Pseudomonadati</taxon>
        <taxon>Campylobacterota</taxon>
        <taxon>Epsilonproteobacteria</taxon>
        <taxon>Campylobacterales</taxon>
        <taxon>Sulfurospirillaceae</taxon>
        <taxon>Sulfurospirillum</taxon>
    </lineage>
</organism>
<dbReference type="Pfam" id="PF00353">
    <property type="entry name" value="HemolysinCabind"/>
    <property type="match status" value="2"/>
</dbReference>
<dbReference type="OrthoDB" id="9773411at2"/>
<dbReference type="KEGG" id="sdl:Sdel_1000"/>
<dbReference type="PRINTS" id="PR00313">
    <property type="entry name" value="CABNDNGRPT"/>
</dbReference>
<dbReference type="GO" id="GO:0005509">
    <property type="term" value="F:calcium ion binding"/>
    <property type="evidence" value="ECO:0007669"/>
    <property type="project" value="InterPro"/>
</dbReference>
<dbReference type="HOGENOM" id="CLU_337360_0_0_7"/>
<dbReference type="AlphaFoldDB" id="D1B1Q9"/>
<dbReference type="PANTHER" id="PTHR39431:SF1">
    <property type="entry name" value="FRPA_C-RELATED PROTEIN"/>
    <property type="match status" value="1"/>
</dbReference>
<keyword evidence="3" id="KW-1185">Reference proteome</keyword>
<accession>D1B1Q9</accession>
<protein>
    <submittedName>
        <fullName evidence="2">Hemolysin-type calcium-binding region</fullName>
    </submittedName>
</protein>
<reference evidence="2 3" key="2">
    <citation type="journal article" date="2010" name="Stand. Genomic Sci.">
        <title>Complete genome sequence of Sulfurospirillum deleyianum type strain (5175).</title>
        <authorList>
            <person name="Sikorski J."/>
            <person name="Lapidus A."/>
            <person name="Copeland A."/>
            <person name="Glavina Del Rio T."/>
            <person name="Nolan M."/>
            <person name="Lucas S."/>
            <person name="Chen F."/>
            <person name="Tice H."/>
            <person name="Cheng J.F."/>
            <person name="Saunders E."/>
            <person name="Bruce D."/>
            <person name="Goodwin L."/>
            <person name="Pitluck S."/>
            <person name="Ovchinnikova G."/>
            <person name="Pati A."/>
            <person name="Ivanova N."/>
            <person name="Mavromatis K."/>
            <person name="Chen A."/>
            <person name="Palaniappan K."/>
            <person name="Chain P."/>
            <person name="Land M."/>
            <person name="Hauser L."/>
            <person name="Chang Y.J."/>
            <person name="Jeffries C.D."/>
            <person name="Brettin T."/>
            <person name="Detter J.C."/>
            <person name="Han C."/>
            <person name="Rohde M."/>
            <person name="Lang E."/>
            <person name="Spring S."/>
            <person name="Goker M."/>
            <person name="Bristow J."/>
            <person name="Eisen J.A."/>
            <person name="Markowitz V."/>
            <person name="Hugenholtz P."/>
            <person name="Kyrpides N.C."/>
            <person name="Klenk H.P."/>
        </authorList>
    </citation>
    <scope>NUCLEOTIDE SEQUENCE [LARGE SCALE GENOMIC DNA]</scope>
    <source>
        <strain evidence="3">ATCC 51133 / DSM 6946 / 5175</strain>
    </source>
</reference>
<evidence type="ECO:0000259" key="1">
    <source>
        <dbReference type="Pfam" id="PF06594"/>
    </source>
</evidence>
<dbReference type="InterPro" id="IPR011049">
    <property type="entry name" value="Serralysin-like_metalloprot_C"/>
</dbReference>
<reference evidence="3" key="1">
    <citation type="submission" date="2009-11" db="EMBL/GenBank/DDBJ databases">
        <title>The complete genome of Sulfurospirillum deleyianum DSM 6946.</title>
        <authorList>
            <consortium name="US DOE Joint Genome Institute (JGI-PGF)"/>
            <person name="Lucas S."/>
            <person name="Copeland A."/>
            <person name="Lapidus A."/>
            <person name="Glavina del Rio T."/>
            <person name="Dalin E."/>
            <person name="Tice H."/>
            <person name="Bruce D."/>
            <person name="Goodwin L."/>
            <person name="Pitluck S."/>
            <person name="Kyrpides N."/>
            <person name="Mavromatis K."/>
            <person name="Ivanova N."/>
            <person name="Ovchinnikova G."/>
            <person name="Munk A.C."/>
            <person name="Lu M."/>
            <person name="Brettin T."/>
            <person name="Detter J.C."/>
            <person name="Han C."/>
            <person name="Tapia R."/>
            <person name="Larimer F."/>
            <person name="Land M."/>
            <person name="Hauser L."/>
            <person name="Markowitz V."/>
            <person name="Cheng J.F."/>
            <person name="Hugenholtz P."/>
            <person name="Woyke T."/>
            <person name="Wu D."/>
            <person name="Aumann P."/>
            <person name="Schneider S."/>
            <person name="Lang E."/>
            <person name="Spring S."/>
            <person name="Klenk H.P."/>
            <person name="Eisen J.A."/>
        </authorList>
    </citation>
    <scope>NUCLEOTIDE SEQUENCE [LARGE SCALE GENOMIC DNA]</scope>
    <source>
        <strain evidence="3">ATCC 51133 / DSM 6946 / 5175</strain>
    </source>
</reference>
<dbReference type="PROSITE" id="PS00330">
    <property type="entry name" value="HEMOLYSIN_CALCIUM"/>
    <property type="match status" value="1"/>
</dbReference>
<sequence>MLREKKEKSRIKSSLSPFFATSLANQAKTDTATLYALVHLNPFAIQGNLEAYNTINPDDYSGMYLKDRSDMLYYTIHSDKYDTTDVSTYYEDKTLGVVLEKYNASLDKVIFGSDTKDSILSALNDDDDGSGDDHLYGMGGNDDLYGFKGNDYLEGGKGNDRLFGAEGNDTYFYQKGDGKDTIDESGQQYLFSSRQNDPSDKLLFGKGITQEDLIVTVSGNDLIVSFKNSTNDGITLKNWYTKENRIEYFEFSNGTRLDENGIIKLMATDEVDYVKGTENENTITGGGSADRLEGGDNYDTYLAGKGDTISDSDGKGRVSFEGNMLGGGVFNKNTGAYEGDGGSYNLSGGVLTFTNGAGTITIENYSKSDNSLGIHLEDKDDDDILPETSAGEGHNENFSSPLVLDLNGNGTTSTFIEKTQTYFDMNGDGFKERTSWSESSDGLLTLDLNNDGVVTNGAELFGNNTKLANGTLAKDGFAALSQYDLNHDNIIDTKDSIYAHLKVWMDTNSDGISTSDELKTLQELNITSINLNAKETSTSEAYNTISETSTFTQNGQTKTINDVWFYQNKSDTTYDYTTPIKESVAALPTIEGSGRVKDLRDAMNDDTVLEAKVTNLLTNASSMSFSNFSSAFKDMVARWSGADTISATATRGTQSILNHNYANASAIYVKEVYAYARDVAILEAFAGKSFSMVADGVTTTDVIGTEASVAMNEAYKELQYSQMIAFLSDALYGESLSKDELITNLQTTLTTTPSDTLSTLLLSTMVYRYGLDTLEGFNDTLLSNTTFKTALGTNGISYSINALGEVVGNFYLFTCKHFTTLKSLHVRNQIQHKGANDGAEIMVA</sequence>
<dbReference type="SUPFAM" id="SSF51120">
    <property type="entry name" value="beta-Roll"/>
    <property type="match status" value="1"/>
</dbReference>
<evidence type="ECO:0000313" key="3">
    <source>
        <dbReference type="Proteomes" id="UP000002222"/>
    </source>
</evidence>
<dbReference type="STRING" id="525898.Sdel_1000"/>
<dbReference type="Gene3D" id="2.150.10.10">
    <property type="entry name" value="Serralysin-like metalloprotease, C-terminal"/>
    <property type="match status" value="1"/>
</dbReference>
<evidence type="ECO:0000313" key="2">
    <source>
        <dbReference type="EMBL" id="ACZ12029.1"/>
    </source>
</evidence>
<dbReference type="InterPro" id="IPR001343">
    <property type="entry name" value="Hemolysn_Ca-bd"/>
</dbReference>
<name>D1B1Q9_SULD5</name>
<feature type="domain" description="Haemolysin-type calcium binding-related" evidence="1">
    <location>
        <begin position="221"/>
        <end position="259"/>
    </location>
</feature>
<dbReference type="InterPro" id="IPR010566">
    <property type="entry name" value="Haemolys_ca-bd"/>
</dbReference>
<proteinExistence type="predicted"/>
<gene>
    <name evidence="2" type="ordered locus">Sdel_1000</name>
</gene>
<dbReference type="Pfam" id="PF06594">
    <property type="entry name" value="HCBP_related"/>
    <property type="match status" value="1"/>
</dbReference>
<dbReference type="EMBL" id="CP001816">
    <property type="protein sequence ID" value="ACZ12029.1"/>
    <property type="molecule type" value="Genomic_DNA"/>
</dbReference>
<dbReference type="RefSeq" id="WP_012856789.1">
    <property type="nucleotide sequence ID" value="NC_013512.1"/>
</dbReference>
<dbReference type="eggNOG" id="COG2931">
    <property type="taxonomic scope" value="Bacteria"/>
</dbReference>
<dbReference type="PANTHER" id="PTHR39431">
    <property type="entry name" value="FRPA/C-RELATED PROTEIN"/>
    <property type="match status" value="1"/>
</dbReference>